<keyword evidence="3" id="KW-0349">Heme</keyword>
<keyword evidence="5" id="KW-0732">Signal</keyword>
<dbReference type="InterPro" id="IPR006314">
    <property type="entry name" value="Dyp_peroxidase"/>
</dbReference>
<dbReference type="GO" id="GO:0005829">
    <property type="term" value="C:cytosol"/>
    <property type="evidence" value="ECO:0007669"/>
    <property type="project" value="TreeGrafter"/>
</dbReference>
<accession>A0A023H3H6</accession>
<proteinExistence type="evidence at transcript level"/>
<evidence type="ECO:0000256" key="3">
    <source>
        <dbReference type="ARBA" id="ARBA00022617"/>
    </source>
</evidence>
<dbReference type="AlphaFoldDB" id="A0A023H3H6"/>
<evidence type="ECO:0000256" key="6">
    <source>
        <dbReference type="ARBA" id="ARBA00023002"/>
    </source>
</evidence>
<dbReference type="PANTHER" id="PTHR30521:SF4">
    <property type="entry name" value="DEFERROCHELATASE"/>
    <property type="match status" value="1"/>
</dbReference>
<evidence type="ECO:0000256" key="1">
    <source>
        <dbReference type="ARBA" id="ARBA00001970"/>
    </source>
</evidence>
<keyword evidence="7" id="KW-0408">Iron</keyword>
<keyword evidence="2 9" id="KW-0575">Peroxidase</keyword>
<dbReference type="SUPFAM" id="SSF54909">
    <property type="entry name" value="Dimeric alpha+beta barrel"/>
    <property type="match status" value="1"/>
</dbReference>
<keyword evidence="4" id="KW-0479">Metal-binding</keyword>
<reference evidence="9" key="1">
    <citation type="journal article" date="2014" name="PLoS ONE">
        <title>Widespread occurrence of expressed fungal secretory peroxidases in forest soils.</title>
        <authorList>
            <person name="Kellner H."/>
            <person name="Luis P."/>
            <person name="Pecyna M.J."/>
            <person name="Barbi F."/>
            <person name="Kapturska D."/>
            <person name="Kruger D."/>
            <person name="Zak D.R."/>
            <person name="Marmeisse R."/>
            <person name="Vandenbol M."/>
            <person name="Hofrichter M."/>
        </authorList>
    </citation>
    <scope>NUCLEOTIDE SEQUENCE</scope>
</reference>
<feature type="non-terminal residue" evidence="9">
    <location>
        <position position="1"/>
    </location>
</feature>
<dbReference type="GO" id="GO:0004601">
    <property type="term" value="F:peroxidase activity"/>
    <property type="evidence" value="ECO:0007669"/>
    <property type="project" value="UniProtKB-KW"/>
</dbReference>
<evidence type="ECO:0000313" key="9">
    <source>
        <dbReference type="EMBL" id="AFY06712.1"/>
    </source>
</evidence>
<dbReference type="EMBL" id="JQ654373">
    <property type="protein sequence ID" value="AFY06712.1"/>
    <property type="molecule type" value="mRNA"/>
</dbReference>
<sequence>CPFAAHIRKTNPRSDLTALPGQTENPKALDTRRIIRRGIPFGPEVSYEESTSHKTQHERGLLFVCYQSNIGNGFQFIQHSWANEPKFIFGKPEKLPGFDPIIGQNADDADRDMAGWSIDNPKLRLDLGTSEFVKSSGGEYFF</sequence>
<comment type="cofactor">
    <cofactor evidence="1">
        <name>heme b</name>
        <dbReference type="ChEBI" id="CHEBI:60344"/>
    </cofactor>
</comment>
<dbReference type="EC" id="1.11.1.19" evidence="9"/>
<name>A0A023H3H6_9FUNG</name>
<protein>
    <submittedName>
        <fullName evidence="9">Dye-decolorizing peroxidase</fullName>
        <ecNumber evidence="9">1.11.1.19</ecNumber>
    </submittedName>
</protein>
<dbReference type="GO" id="GO:0020037">
    <property type="term" value="F:heme binding"/>
    <property type="evidence" value="ECO:0007669"/>
    <property type="project" value="InterPro"/>
</dbReference>
<feature type="non-terminal residue" evidence="9">
    <location>
        <position position="142"/>
    </location>
</feature>
<feature type="domain" description="Dyp-type peroxidase C-terminal" evidence="8">
    <location>
        <begin position="30"/>
        <end position="82"/>
    </location>
</feature>
<organism evidence="9">
    <name type="scientific">uncultured fungus</name>
    <dbReference type="NCBI Taxonomy" id="175245"/>
    <lineage>
        <taxon>Eukaryota</taxon>
        <taxon>Fungi</taxon>
        <taxon>environmental samples</taxon>
    </lineage>
</organism>
<dbReference type="InterPro" id="IPR011008">
    <property type="entry name" value="Dimeric_a/b-barrel"/>
</dbReference>
<dbReference type="InterPro" id="IPR048328">
    <property type="entry name" value="Dyp_perox_C"/>
</dbReference>
<dbReference type="PANTHER" id="PTHR30521">
    <property type="entry name" value="DEFERROCHELATASE/PEROXIDASE"/>
    <property type="match status" value="1"/>
</dbReference>
<dbReference type="Pfam" id="PF20628">
    <property type="entry name" value="Dyp_perox_C"/>
    <property type="match status" value="1"/>
</dbReference>
<evidence type="ECO:0000256" key="5">
    <source>
        <dbReference type="ARBA" id="ARBA00022729"/>
    </source>
</evidence>
<dbReference type="PROSITE" id="PS51404">
    <property type="entry name" value="DYP_PEROXIDASE"/>
    <property type="match status" value="1"/>
</dbReference>
<evidence type="ECO:0000256" key="2">
    <source>
        <dbReference type="ARBA" id="ARBA00022559"/>
    </source>
</evidence>
<keyword evidence="6 9" id="KW-0560">Oxidoreductase</keyword>
<dbReference type="GO" id="GO:0046872">
    <property type="term" value="F:metal ion binding"/>
    <property type="evidence" value="ECO:0007669"/>
    <property type="project" value="UniProtKB-KW"/>
</dbReference>
<evidence type="ECO:0000256" key="4">
    <source>
        <dbReference type="ARBA" id="ARBA00022723"/>
    </source>
</evidence>
<evidence type="ECO:0000259" key="8">
    <source>
        <dbReference type="Pfam" id="PF20628"/>
    </source>
</evidence>
<evidence type="ECO:0000256" key="7">
    <source>
        <dbReference type="ARBA" id="ARBA00023004"/>
    </source>
</evidence>